<evidence type="ECO:0000313" key="3">
    <source>
        <dbReference type="EMBL" id="MDN3711842.1"/>
    </source>
</evidence>
<organism evidence="3 4">
    <name type="scientific">Paracoccus cavernae</name>
    <dbReference type="NCBI Taxonomy" id="1571207"/>
    <lineage>
        <taxon>Bacteria</taxon>
        <taxon>Pseudomonadati</taxon>
        <taxon>Pseudomonadota</taxon>
        <taxon>Alphaproteobacteria</taxon>
        <taxon>Rhodobacterales</taxon>
        <taxon>Paracoccaceae</taxon>
        <taxon>Paracoccus</taxon>
    </lineage>
</organism>
<gene>
    <name evidence="3" type="ORF">QWZ10_08400</name>
</gene>
<keyword evidence="4" id="KW-1185">Reference proteome</keyword>
<feature type="transmembrane region" description="Helical" evidence="2">
    <location>
        <begin position="6"/>
        <end position="23"/>
    </location>
</feature>
<feature type="compositionally biased region" description="Polar residues" evidence="1">
    <location>
        <begin position="105"/>
        <end position="114"/>
    </location>
</feature>
<dbReference type="Proteomes" id="UP001243846">
    <property type="component" value="Unassembled WGS sequence"/>
</dbReference>
<feature type="compositionally biased region" description="Low complexity" evidence="1">
    <location>
        <begin position="94"/>
        <end position="104"/>
    </location>
</feature>
<feature type="region of interest" description="Disordered" evidence="1">
    <location>
        <begin position="94"/>
        <end position="146"/>
    </location>
</feature>
<keyword evidence="2" id="KW-0472">Membrane</keyword>
<keyword evidence="2" id="KW-1133">Transmembrane helix</keyword>
<proteinExistence type="predicted"/>
<evidence type="ECO:0000313" key="4">
    <source>
        <dbReference type="Proteomes" id="UP001243846"/>
    </source>
</evidence>
<protein>
    <submittedName>
        <fullName evidence="3">Uncharacterized protein</fullName>
    </submittedName>
</protein>
<accession>A0ABT8D557</accession>
<evidence type="ECO:0000256" key="1">
    <source>
        <dbReference type="SAM" id="MobiDB-lite"/>
    </source>
</evidence>
<reference evidence="4" key="1">
    <citation type="journal article" date="2019" name="Int. J. Syst. Evol. Microbiol.">
        <title>The Global Catalogue of Microorganisms (GCM) 10K type strain sequencing project: providing services to taxonomists for standard genome sequencing and annotation.</title>
        <authorList>
            <consortium name="The Broad Institute Genomics Platform"/>
            <consortium name="The Broad Institute Genome Sequencing Center for Infectious Disease"/>
            <person name="Wu L."/>
            <person name="Ma J."/>
        </authorList>
    </citation>
    <scope>NUCLEOTIDE SEQUENCE [LARGE SCALE GENOMIC DNA]</scope>
    <source>
        <strain evidence="4">CECT 8482</strain>
    </source>
</reference>
<name>A0ABT8D557_9RHOB</name>
<keyword evidence="2" id="KW-0812">Transmembrane</keyword>
<sequence length="146" mass="15703">MAWIAIAVLFLAIFGLISLYAAFDRWAEHRSKGTPLAKTIPTMLTIALIYEVFPVDHFSLLLPLSAILISLMADWSRFHSLVDVRTFVTAAAAPTEAESASVAPNTKQVQSTTAAPEPRDSVSETAGTELQHVEATIAPAVPEKGN</sequence>
<comment type="caution">
    <text evidence="3">The sequence shown here is derived from an EMBL/GenBank/DDBJ whole genome shotgun (WGS) entry which is preliminary data.</text>
</comment>
<dbReference type="EMBL" id="JAUFRC010000001">
    <property type="protein sequence ID" value="MDN3711842.1"/>
    <property type="molecule type" value="Genomic_DNA"/>
</dbReference>
<evidence type="ECO:0000256" key="2">
    <source>
        <dbReference type="SAM" id="Phobius"/>
    </source>
</evidence>